<keyword evidence="1" id="KW-0812">Transmembrane</keyword>
<name>A0A1M7ZDX9_9BACT</name>
<proteinExistence type="predicted"/>
<dbReference type="Proteomes" id="UP000184609">
    <property type="component" value="Unassembled WGS sequence"/>
</dbReference>
<keyword evidence="1" id="KW-1133">Transmembrane helix</keyword>
<feature type="transmembrane region" description="Helical" evidence="1">
    <location>
        <begin position="35"/>
        <end position="56"/>
    </location>
</feature>
<gene>
    <name evidence="2" type="ORF">SAMN04488108_2462</name>
</gene>
<evidence type="ECO:0000256" key="1">
    <source>
        <dbReference type="SAM" id="Phobius"/>
    </source>
</evidence>
<sequence>MMVLILMVISLPLFGFVYLYYNSGNLDWNLPTLPNFVHGLLVGMGVGLLIGQYVIFHSKLKIAKAAEELFQKMAIYIKATRNRFLILFAVSLMSTVGLLFFKSAFYVVIFAVTLLFYSLAKPTPDRIKRLLKLNKEDAEIVKDIARPS</sequence>
<dbReference type="RefSeq" id="WP_083586444.1">
    <property type="nucleotide sequence ID" value="NZ_SORH01000003.1"/>
</dbReference>
<evidence type="ECO:0000313" key="2">
    <source>
        <dbReference type="EMBL" id="SHO63009.1"/>
    </source>
</evidence>
<dbReference type="EMBL" id="FRXN01000003">
    <property type="protein sequence ID" value="SHO63009.1"/>
    <property type="molecule type" value="Genomic_DNA"/>
</dbReference>
<feature type="transmembrane region" description="Helical" evidence="1">
    <location>
        <begin position="82"/>
        <end position="98"/>
    </location>
</feature>
<keyword evidence="1" id="KW-0472">Membrane</keyword>
<evidence type="ECO:0000313" key="3">
    <source>
        <dbReference type="Proteomes" id="UP000184609"/>
    </source>
</evidence>
<reference evidence="3" key="1">
    <citation type="submission" date="2016-12" db="EMBL/GenBank/DDBJ databases">
        <authorList>
            <person name="Varghese N."/>
            <person name="Submissions S."/>
        </authorList>
    </citation>
    <scope>NUCLEOTIDE SEQUENCE [LARGE SCALE GENOMIC DNA]</scope>
    <source>
        <strain evidence="3">DSM 25035</strain>
    </source>
</reference>
<protein>
    <submittedName>
        <fullName evidence="2">Uncharacterized protein</fullName>
    </submittedName>
</protein>
<organism evidence="2 3">
    <name type="scientific">Algoriphagus zhangzhouensis</name>
    <dbReference type="NCBI Taxonomy" id="1073327"/>
    <lineage>
        <taxon>Bacteria</taxon>
        <taxon>Pseudomonadati</taxon>
        <taxon>Bacteroidota</taxon>
        <taxon>Cytophagia</taxon>
        <taxon>Cytophagales</taxon>
        <taxon>Cyclobacteriaceae</taxon>
        <taxon>Algoriphagus</taxon>
    </lineage>
</organism>
<accession>A0A1M7ZDX9</accession>
<dbReference type="OrthoDB" id="839615at2"/>
<feature type="transmembrane region" description="Helical" evidence="1">
    <location>
        <begin position="104"/>
        <end position="120"/>
    </location>
</feature>
<keyword evidence="3" id="KW-1185">Reference proteome</keyword>
<dbReference type="AlphaFoldDB" id="A0A1M7ZDX9"/>